<organism evidence="1 2">
    <name type="scientific">Segatella oris F0302</name>
    <dbReference type="NCBI Taxonomy" id="649760"/>
    <lineage>
        <taxon>Bacteria</taxon>
        <taxon>Pseudomonadati</taxon>
        <taxon>Bacteroidota</taxon>
        <taxon>Bacteroidia</taxon>
        <taxon>Bacteroidales</taxon>
        <taxon>Prevotellaceae</taxon>
        <taxon>Segatella</taxon>
    </lineage>
</organism>
<comment type="caution">
    <text evidence="1">The sequence shown here is derived from an EMBL/GenBank/DDBJ whole genome shotgun (WGS) entry which is preliminary data.</text>
</comment>
<gene>
    <name evidence="1" type="ORF">HMPREF0971_01964</name>
</gene>
<evidence type="ECO:0000313" key="2">
    <source>
        <dbReference type="Proteomes" id="UP000004079"/>
    </source>
</evidence>
<accession>D1QSK5</accession>
<dbReference type="Proteomes" id="UP000004079">
    <property type="component" value="Unassembled WGS sequence"/>
</dbReference>
<dbReference type="HOGENOM" id="CLU_3255886_0_0_10"/>
<protein>
    <submittedName>
        <fullName evidence="1">Uncharacterized protein</fullName>
    </submittedName>
</protein>
<reference evidence="1 2" key="1">
    <citation type="submission" date="2009-11" db="EMBL/GenBank/DDBJ databases">
        <authorList>
            <person name="Weinstock G."/>
            <person name="Sodergren E."/>
            <person name="Clifton S."/>
            <person name="Fulton L."/>
            <person name="Fulton B."/>
            <person name="Courtney L."/>
            <person name="Fronick C."/>
            <person name="Harrison M."/>
            <person name="Strong C."/>
            <person name="Farmer C."/>
            <person name="Delahaunty K."/>
            <person name="Markovic C."/>
            <person name="Hall O."/>
            <person name="Minx P."/>
            <person name="Tomlinson C."/>
            <person name="Mitreva M."/>
            <person name="Nelson J."/>
            <person name="Hou S."/>
            <person name="Wollam A."/>
            <person name="Pepin K.H."/>
            <person name="Johnson M."/>
            <person name="Bhonagiri V."/>
            <person name="Nash W.E."/>
            <person name="Warren W."/>
            <person name="Chinwalla A."/>
            <person name="Mardis E.R."/>
            <person name="Wilson R.K."/>
        </authorList>
    </citation>
    <scope>NUCLEOTIDE SEQUENCE [LARGE SCALE GENOMIC DNA]</scope>
    <source>
        <strain evidence="1 2">F0302</strain>
    </source>
</reference>
<dbReference type="EMBL" id="ACUZ02000034">
    <property type="protein sequence ID" value="EFB31686.1"/>
    <property type="molecule type" value="Genomic_DNA"/>
</dbReference>
<sequence>MTQITLPFASECAMKWGIMHGDLMQVTRFFSVILSRYLPLNS</sequence>
<dbReference type="STRING" id="649760.HMPREF0971_01964"/>
<dbReference type="AlphaFoldDB" id="D1QSK5"/>
<evidence type="ECO:0000313" key="1">
    <source>
        <dbReference type="EMBL" id="EFB31686.1"/>
    </source>
</evidence>
<name>D1QSK5_9BACT</name>
<proteinExistence type="predicted"/>